<feature type="chain" id="PRO_5046748228" description="DUF4189 domain-containing protein" evidence="1">
    <location>
        <begin position="21"/>
        <end position="290"/>
    </location>
</feature>
<keyword evidence="4" id="KW-1185">Reference proteome</keyword>
<dbReference type="Pfam" id="PF13827">
    <property type="entry name" value="DUF4189"/>
    <property type="match status" value="1"/>
</dbReference>
<feature type="domain" description="DUF4189" evidence="2">
    <location>
        <begin position="189"/>
        <end position="285"/>
    </location>
</feature>
<organism evidence="3 4">
    <name type="scientific">Luteibacter jiangsuensis</name>
    <dbReference type="NCBI Taxonomy" id="637577"/>
    <lineage>
        <taxon>Bacteria</taxon>
        <taxon>Pseudomonadati</taxon>
        <taxon>Pseudomonadota</taxon>
        <taxon>Gammaproteobacteria</taxon>
        <taxon>Lysobacterales</taxon>
        <taxon>Rhodanobacteraceae</taxon>
        <taxon>Luteibacter</taxon>
    </lineage>
</organism>
<evidence type="ECO:0000313" key="4">
    <source>
        <dbReference type="Proteomes" id="UP001237737"/>
    </source>
</evidence>
<proteinExistence type="predicted"/>
<feature type="signal peptide" evidence="1">
    <location>
        <begin position="1"/>
        <end position="20"/>
    </location>
</feature>
<accession>A0ABT9T0K8</accession>
<sequence>MKLALNALLATALASSPAFALQETPISAPAEVEALSPTGMHLIFFKTSGDQPDADAAAVFETNSGDRDSRQRELILLRKKDGRFHEVDRNDKIIGCTTCDQFRQDPFLDRHITVTPGHISILHTDSGEKESTAEYQLVYDSGISHWRITSAKRTDFELGQGNGVSQAIPLPSSGLMKDFDAKWKARSFWTAIVVNDVSHQFHFVSSVPSERELDVTMNRRCNDPSTCRILVKQQDGCVALVQDELKNFFASALPLKRSEAQAEGKAMSECKLHGHGTCTPIRTGCTLGSR</sequence>
<comment type="caution">
    <text evidence="3">The sequence shown here is derived from an EMBL/GenBank/DDBJ whole genome shotgun (WGS) entry which is preliminary data.</text>
</comment>
<name>A0ABT9T0K8_9GAMM</name>
<dbReference type="EMBL" id="JAUSSK010000003">
    <property type="protein sequence ID" value="MDQ0010329.1"/>
    <property type="molecule type" value="Genomic_DNA"/>
</dbReference>
<reference evidence="3 4" key="1">
    <citation type="submission" date="2023-07" db="EMBL/GenBank/DDBJ databases">
        <title>Sorghum-associated microbial communities from plants grown in Nebraska, USA.</title>
        <authorList>
            <person name="Schachtman D."/>
        </authorList>
    </citation>
    <scope>NUCLEOTIDE SEQUENCE [LARGE SCALE GENOMIC DNA]</scope>
    <source>
        <strain evidence="3 4">CC60</strain>
    </source>
</reference>
<dbReference type="InterPro" id="IPR025240">
    <property type="entry name" value="DUF4189"/>
</dbReference>
<evidence type="ECO:0000313" key="3">
    <source>
        <dbReference type="EMBL" id="MDQ0010329.1"/>
    </source>
</evidence>
<dbReference type="Proteomes" id="UP001237737">
    <property type="component" value="Unassembled WGS sequence"/>
</dbReference>
<gene>
    <name evidence="3" type="ORF">J2T07_002519</name>
</gene>
<evidence type="ECO:0000256" key="1">
    <source>
        <dbReference type="SAM" id="SignalP"/>
    </source>
</evidence>
<dbReference type="RefSeq" id="WP_306850428.1">
    <property type="nucleotide sequence ID" value="NZ_JAUSSK010000003.1"/>
</dbReference>
<protein>
    <recommendedName>
        <fullName evidence="2">DUF4189 domain-containing protein</fullName>
    </recommendedName>
</protein>
<keyword evidence="1" id="KW-0732">Signal</keyword>
<evidence type="ECO:0000259" key="2">
    <source>
        <dbReference type="Pfam" id="PF13827"/>
    </source>
</evidence>